<dbReference type="Pfam" id="PF13639">
    <property type="entry name" value="zf-RING_2"/>
    <property type="match status" value="1"/>
</dbReference>
<dbReference type="InterPro" id="IPR051826">
    <property type="entry name" value="E3_ubiquitin-ligase_domain"/>
</dbReference>
<dbReference type="CDD" id="cd16454">
    <property type="entry name" value="RING-H2_PA-TM-RING"/>
    <property type="match status" value="1"/>
</dbReference>
<feature type="transmembrane region" description="Helical" evidence="1">
    <location>
        <begin position="83"/>
        <end position="101"/>
    </location>
</feature>
<dbReference type="InterPro" id="IPR001841">
    <property type="entry name" value="Znf_RING"/>
</dbReference>
<dbReference type="Gene3D" id="3.30.40.10">
    <property type="entry name" value="Zinc/RING finger domain, C3HC4 (zinc finger)"/>
    <property type="match status" value="1"/>
</dbReference>
<dbReference type="GO" id="GO:0061630">
    <property type="term" value="F:ubiquitin protein ligase activity"/>
    <property type="evidence" value="ECO:0007669"/>
    <property type="project" value="TreeGrafter"/>
</dbReference>
<name>A0A5E8CLM0_9ZZZZ</name>
<accession>A0A5E8CLM0</accession>
<feature type="transmembrane region" description="Helical" evidence="1">
    <location>
        <begin position="169"/>
        <end position="185"/>
    </location>
</feature>
<dbReference type="PROSITE" id="PS50089">
    <property type="entry name" value="ZF_RING_2"/>
    <property type="match status" value="1"/>
</dbReference>
<evidence type="ECO:0000313" key="3">
    <source>
        <dbReference type="EMBL" id="VVU94742.1"/>
    </source>
</evidence>
<dbReference type="SMART" id="SM00184">
    <property type="entry name" value="RING"/>
    <property type="match status" value="1"/>
</dbReference>
<dbReference type="InterPro" id="IPR013083">
    <property type="entry name" value="Znf_RING/FYVE/PHD"/>
</dbReference>
<dbReference type="AlphaFoldDB" id="A0A5E8CLM0"/>
<dbReference type="SUPFAM" id="SSF57850">
    <property type="entry name" value="RING/U-box"/>
    <property type="match status" value="1"/>
</dbReference>
<feature type="transmembrane region" description="Helical" evidence="1">
    <location>
        <begin position="130"/>
        <end position="149"/>
    </location>
</feature>
<dbReference type="PANTHER" id="PTHR22765:SF450">
    <property type="entry name" value="ERAD-ASSOCIATED E3 UBIQUITIN-PROTEIN LIGASE HRD1"/>
    <property type="match status" value="1"/>
</dbReference>
<proteinExistence type="predicted"/>
<feature type="domain" description="RING-type" evidence="2">
    <location>
        <begin position="237"/>
        <end position="278"/>
    </location>
</feature>
<dbReference type="PANTHER" id="PTHR22765">
    <property type="entry name" value="RING FINGER AND PROTEASE ASSOCIATED DOMAIN-CONTAINING"/>
    <property type="match status" value="1"/>
</dbReference>
<dbReference type="EMBL" id="CABVLZ010000002">
    <property type="protein sequence ID" value="VVU94742.1"/>
    <property type="molecule type" value="Genomic_DNA"/>
</dbReference>
<protein>
    <submittedName>
        <fullName evidence="3">Ring finger domain</fullName>
    </submittedName>
</protein>
<gene>
    <name evidence="3" type="ORF">CPAV1605_467</name>
</gene>
<keyword evidence="1" id="KW-0472">Membrane</keyword>
<sequence>MLFNQILLTFDQNVEIKKSVEDLDQYDIIKTDIQRIFKSKVDYLKYYFDSNKKLINFYHYYQILNIYINSLVLYNYHGSYKKDLFICLMVETINIFVVLNLDKYIIDFFNRNILRNNVLTDVRNISKLQLINTVINYMIYLYLNISFIFFENQDSTIYYLYLYKIKLGYFMFLLNGVIAIIYFNLNSEKCIITRNLFEKYKHKIFNCTYTFVQDDWTVYKIINFESEKIEKVNGDICAICKEEYCKDDKILKLKCNHIFHKDCIKLWFNKELTCPYCRQLAI</sequence>
<organism evidence="3">
    <name type="scientific">seawater metagenome</name>
    <dbReference type="NCBI Taxonomy" id="1561972"/>
    <lineage>
        <taxon>unclassified sequences</taxon>
        <taxon>metagenomes</taxon>
        <taxon>ecological metagenomes</taxon>
    </lineage>
</organism>
<evidence type="ECO:0000256" key="1">
    <source>
        <dbReference type="SAM" id="Phobius"/>
    </source>
</evidence>
<keyword evidence="1" id="KW-1133">Transmembrane helix</keyword>
<reference evidence="3" key="1">
    <citation type="submission" date="2019-09" db="EMBL/GenBank/DDBJ databases">
        <authorList>
            <person name="Needham M D."/>
        </authorList>
    </citation>
    <scope>NUCLEOTIDE SEQUENCE</scope>
</reference>
<feature type="transmembrane region" description="Helical" evidence="1">
    <location>
        <begin position="57"/>
        <end position="77"/>
    </location>
</feature>
<dbReference type="GO" id="GO:0006511">
    <property type="term" value="P:ubiquitin-dependent protein catabolic process"/>
    <property type="evidence" value="ECO:0007669"/>
    <property type="project" value="TreeGrafter"/>
</dbReference>
<evidence type="ECO:0000259" key="2">
    <source>
        <dbReference type="PROSITE" id="PS50089"/>
    </source>
</evidence>
<keyword evidence="1" id="KW-0812">Transmembrane</keyword>